<keyword evidence="2 5" id="KW-0812">Transmembrane</keyword>
<sequence>MSFKFDSNELSRAGTFLGPSNLTLFTLVVVFICLSMFLSIINDNFRVAREKVTEDSEVLSYSVNKFLRWTGIRKRPEWEIQEERDQKIRGQYLYTVDALPLRTEQLVNQINRMCFNQPTSTIQDKCIALFVVLCHNTITPGIDSQTSRYPNTDQRTNTGIDTSPFYPRPDTQISLNAQLIAYNIIEALVMAEDMKGRISVPYDKNSALRILQVGYSYLICILQLFFFQYRPIVDIINNYFDNA</sequence>
<dbReference type="AlphaFoldDB" id="A0A815Q2K0"/>
<evidence type="ECO:0000256" key="1">
    <source>
        <dbReference type="ARBA" id="ARBA00004141"/>
    </source>
</evidence>
<evidence type="ECO:0000256" key="5">
    <source>
        <dbReference type="SAM" id="Phobius"/>
    </source>
</evidence>
<feature type="transmembrane region" description="Helical" evidence="5">
    <location>
        <begin position="207"/>
        <end position="229"/>
    </location>
</feature>
<dbReference type="OrthoDB" id="444119at2759"/>
<name>A0A815Q2K0_ADIRI</name>
<accession>A0A815Q2K0</accession>
<dbReference type="EMBL" id="CAJNOJ010000460">
    <property type="protein sequence ID" value="CAF1456467.1"/>
    <property type="molecule type" value="Genomic_DNA"/>
</dbReference>
<evidence type="ECO:0000313" key="8">
    <source>
        <dbReference type="Proteomes" id="UP000663852"/>
    </source>
</evidence>
<evidence type="ECO:0000259" key="6">
    <source>
        <dbReference type="Pfam" id="PF08016"/>
    </source>
</evidence>
<gene>
    <name evidence="7" type="ORF">EDS130_LOCUS39863</name>
</gene>
<organism evidence="7 8">
    <name type="scientific">Adineta ricciae</name>
    <name type="common">Rotifer</name>
    <dbReference type="NCBI Taxonomy" id="249248"/>
    <lineage>
        <taxon>Eukaryota</taxon>
        <taxon>Metazoa</taxon>
        <taxon>Spiralia</taxon>
        <taxon>Gnathifera</taxon>
        <taxon>Rotifera</taxon>
        <taxon>Eurotatoria</taxon>
        <taxon>Bdelloidea</taxon>
        <taxon>Adinetida</taxon>
        <taxon>Adinetidae</taxon>
        <taxon>Adineta</taxon>
    </lineage>
</organism>
<evidence type="ECO:0000313" key="7">
    <source>
        <dbReference type="EMBL" id="CAF1456467.1"/>
    </source>
</evidence>
<proteinExistence type="predicted"/>
<evidence type="ECO:0000256" key="4">
    <source>
        <dbReference type="ARBA" id="ARBA00023136"/>
    </source>
</evidence>
<evidence type="ECO:0000256" key="3">
    <source>
        <dbReference type="ARBA" id="ARBA00022989"/>
    </source>
</evidence>
<comment type="subcellular location">
    <subcellularLocation>
        <location evidence="1">Membrane</location>
        <topology evidence="1">Multi-pass membrane protein</topology>
    </subcellularLocation>
</comment>
<dbReference type="Proteomes" id="UP000663852">
    <property type="component" value="Unassembled WGS sequence"/>
</dbReference>
<evidence type="ECO:0000256" key="2">
    <source>
        <dbReference type="ARBA" id="ARBA00022692"/>
    </source>
</evidence>
<keyword evidence="4 5" id="KW-0472">Membrane</keyword>
<protein>
    <recommendedName>
        <fullName evidence="6">Polycystin cation channel PKD1/PKD2 domain-containing protein</fullName>
    </recommendedName>
</protein>
<reference evidence="7" key="1">
    <citation type="submission" date="2021-02" db="EMBL/GenBank/DDBJ databases">
        <authorList>
            <person name="Nowell W R."/>
        </authorList>
    </citation>
    <scope>NUCLEOTIDE SEQUENCE</scope>
</reference>
<comment type="caution">
    <text evidence="7">The sequence shown here is derived from an EMBL/GenBank/DDBJ whole genome shotgun (WGS) entry which is preliminary data.</text>
</comment>
<keyword evidence="3 5" id="KW-1133">Transmembrane helix</keyword>
<feature type="transmembrane region" description="Helical" evidence="5">
    <location>
        <begin position="20"/>
        <end position="41"/>
    </location>
</feature>
<dbReference type="Pfam" id="PF08016">
    <property type="entry name" value="PKD_channel"/>
    <property type="match status" value="1"/>
</dbReference>
<feature type="domain" description="Polycystin cation channel PKD1/PKD2" evidence="6">
    <location>
        <begin position="3"/>
        <end position="46"/>
    </location>
</feature>
<dbReference type="InterPro" id="IPR013122">
    <property type="entry name" value="PKD1_2_channel"/>
</dbReference>
<dbReference type="GO" id="GO:0016020">
    <property type="term" value="C:membrane"/>
    <property type="evidence" value="ECO:0007669"/>
    <property type="project" value="UniProtKB-SubCell"/>
</dbReference>